<evidence type="ECO:0000313" key="2">
    <source>
        <dbReference type="Proteomes" id="UP000831701"/>
    </source>
</evidence>
<proteinExistence type="predicted"/>
<gene>
    <name evidence="1" type="ORF">L3Q82_010393</name>
</gene>
<evidence type="ECO:0000313" key="1">
    <source>
        <dbReference type="EMBL" id="KAI3365307.1"/>
    </source>
</evidence>
<accession>A0ACB8WBP5</accession>
<comment type="caution">
    <text evidence="1">The sequence shown here is derived from an EMBL/GenBank/DDBJ whole genome shotgun (WGS) entry which is preliminary data.</text>
</comment>
<dbReference type="Proteomes" id="UP000831701">
    <property type="component" value="Chromosome 12"/>
</dbReference>
<reference evidence="1" key="1">
    <citation type="submission" date="2022-04" db="EMBL/GenBank/DDBJ databases">
        <title>Jade perch genome.</title>
        <authorList>
            <person name="Chao B."/>
        </authorList>
    </citation>
    <scope>NUCLEOTIDE SEQUENCE</scope>
    <source>
        <strain evidence="1">CB-2022</strain>
    </source>
</reference>
<feature type="non-terminal residue" evidence="1">
    <location>
        <position position="193"/>
    </location>
</feature>
<protein>
    <submittedName>
        <fullName evidence="1">Uncharacterized protein</fullName>
    </submittedName>
</protein>
<organism evidence="1 2">
    <name type="scientific">Scortum barcoo</name>
    <name type="common">barcoo grunter</name>
    <dbReference type="NCBI Taxonomy" id="214431"/>
    <lineage>
        <taxon>Eukaryota</taxon>
        <taxon>Metazoa</taxon>
        <taxon>Chordata</taxon>
        <taxon>Craniata</taxon>
        <taxon>Vertebrata</taxon>
        <taxon>Euteleostomi</taxon>
        <taxon>Actinopterygii</taxon>
        <taxon>Neopterygii</taxon>
        <taxon>Teleostei</taxon>
        <taxon>Neoteleostei</taxon>
        <taxon>Acanthomorphata</taxon>
        <taxon>Eupercaria</taxon>
        <taxon>Centrarchiformes</taxon>
        <taxon>Terapontoidei</taxon>
        <taxon>Terapontidae</taxon>
        <taxon>Scortum</taxon>
    </lineage>
</organism>
<name>A0ACB8WBP5_9TELE</name>
<sequence length="193" mass="21770">MAYIQTAKRLNSHQARWVLFFSCFDFTLTYRPGSRNVKPDALSRPPPATSLPVPGRPWSHIALDFVTGLPRPRPMSQSNGQTEGTNQDLELALRCVTAANLSTWSTYLPWIKLSHNSLVRSATGLSPFEASLRYQPLLFPRQEHELVVPSIQHYLQRCKAVCGAEHRQPLRLRLRGIGNWQTSASLQPPSTLK</sequence>
<dbReference type="EMBL" id="CM041542">
    <property type="protein sequence ID" value="KAI3365307.1"/>
    <property type="molecule type" value="Genomic_DNA"/>
</dbReference>
<keyword evidence="2" id="KW-1185">Reference proteome</keyword>